<dbReference type="EMBL" id="JAME01000029">
    <property type="protein sequence ID" value="ETX27658.1"/>
    <property type="molecule type" value="Genomic_DNA"/>
</dbReference>
<feature type="region of interest" description="Disordered" evidence="1">
    <location>
        <begin position="17"/>
        <end position="39"/>
    </location>
</feature>
<protein>
    <submittedName>
        <fullName evidence="2">Uncharacterized protein</fullName>
    </submittedName>
</protein>
<evidence type="ECO:0000313" key="2">
    <source>
        <dbReference type="EMBL" id="ETX27658.1"/>
    </source>
</evidence>
<accession>X7F4K5</accession>
<keyword evidence="3" id="KW-1185">Reference proteome</keyword>
<dbReference type="AlphaFoldDB" id="X7F4K5"/>
<dbReference type="Proteomes" id="UP000023430">
    <property type="component" value="Unassembled WGS sequence"/>
</dbReference>
<sequence>MRALALAALTALSACGGAPEHERPAEAPAARSPGEIETTGYAEMGISNEGLVGGGGFAMRRGNFTLGFEL</sequence>
<organism evidence="2 3">
    <name type="scientific">Roseivivax isoporae LMG 25204</name>
    <dbReference type="NCBI Taxonomy" id="1449351"/>
    <lineage>
        <taxon>Bacteria</taxon>
        <taxon>Pseudomonadati</taxon>
        <taxon>Pseudomonadota</taxon>
        <taxon>Alphaproteobacteria</taxon>
        <taxon>Rhodobacterales</taxon>
        <taxon>Roseobacteraceae</taxon>
        <taxon>Roseivivax</taxon>
    </lineage>
</organism>
<feature type="compositionally biased region" description="Low complexity" evidence="1">
    <location>
        <begin position="26"/>
        <end position="35"/>
    </location>
</feature>
<name>X7F4K5_9RHOB</name>
<dbReference type="STRING" id="1449351.RISW2_11985"/>
<reference evidence="2 3" key="1">
    <citation type="submission" date="2014-01" db="EMBL/GenBank/DDBJ databases">
        <title>Roseivivax isoporae LMG 25204 Genome Sequencing.</title>
        <authorList>
            <person name="Lai Q."/>
            <person name="Li G."/>
            <person name="Shao Z."/>
        </authorList>
    </citation>
    <scope>NUCLEOTIDE SEQUENCE [LARGE SCALE GENOMIC DNA]</scope>
    <source>
        <strain evidence="2 3">LMG 25204</strain>
    </source>
</reference>
<gene>
    <name evidence="2" type="ORF">RISW2_11985</name>
</gene>
<dbReference type="RefSeq" id="WP_043773425.1">
    <property type="nucleotide sequence ID" value="NZ_JAME01000029.1"/>
</dbReference>
<proteinExistence type="predicted"/>
<evidence type="ECO:0000256" key="1">
    <source>
        <dbReference type="SAM" id="MobiDB-lite"/>
    </source>
</evidence>
<evidence type="ECO:0000313" key="3">
    <source>
        <dbReference type="Proteomes" id="UP000023430"/>
    </source>
</evidence>
<comment type="caution">
    <text evidence="2">The sequence shown here is derived from an EMBL/GenBank/DDBJ whole genome shotgun (WGS) entry which is preliminary data.</text>
</comment>
<dbReference type="PROSITE" id="PS51257">
    <property type="entry name" value="PROKAR_LIPOPROTEIN"/>
    <property type="match status" value="1"/>
</dbReference>